<dbReference type="InterPro" id="IPR051131">
    <property type="entry name" value="NEK_Ser/Thr_kinase_NIMA"/>
</dbReference>
<dbReference type="CDD" id="cd08215">
    <property type="entry name" value="STKc_Nek"/>
    <property type="match status" value="1"/>
</dbReference>
<dbReference type="Gene3D" id="1.10.510.10">
    <property type="entry name" value="Transferase(Phosphotransferase) domain 1"/>
    <property type="match status" value="1"/>
</dbReference>
<dbReference type="PANTHER" id="PTHR44899:SF3">
    <property type="entry name" value="SERINE_THREONINE-PROTEIN KINASE NEK1"/>
    <property type="match status" value="1"/>
</dbReference>
<keyword evidence="6" id="KW-0418">Kinase</keyword>
<evidence type="ECO:0000256" key="3">
    <source>
        <dbReference type="ARBA" id="ARBA00022527"/>
    </source>
</evidence>
<keyword evidence="4" id="KW-0808">Transferase</keyword>
<dbReference type="Pfam" id="PF00069">
    <property type="entry name" value="Pkinase"/>
    <property type="match status" value="1"/>
</dbReference>
<keyword evidence="5" id="KW-0547">Nucleotide-binding</keyword>
<dbReference type="SUPFAM" id="SSF56112">
    <property type="entry name" value="Protein kinase-like (PK-like)"/>
    <property type="match status" value="1"/>
</dbReference>
<keyword evidence="7" id="KW-0067">ATP-binding</keyword>
<keyword evidence="3" id="KW-0723">Serine/threonine-protein kinase</keyword>
<dbReference type="EMBL" id="JABFDY010000005">
    <property type="protein sequence ID" value="KAF7707440.1"/>
    <property type="molecule type" value="Genomic_DNA"/>
</dbReference>
<dbReference type="InterPro" id="IPR008271">
    <property type="entry name" value="Ser/Thr_kinase_AS"/>
</dbReference>
<evidence type="ECO:0000313" key="12">
    <source>
        <dbReference type="EMBL" id="KAF7707440.1"/>
    </source>
</evidence>
<dbReference type="InterPro" id="IPR000719">
    <property type="entry name" value="Prot_kinase_dom"/>
</dbReference>
<feature type="domain" description="Protein kinase" evidence="11">
    <location>
        <begin position="4"/>
        <end position="262"/>
    </location>
</feature>
<keyword evidence="13" id="KW-1185">Reference proteome</keyword>
<proteinExistence type="inferred from homology"/>
<evidence type="ECO:0000313" key="13">
    <source>
        <dbReference type="Proteomes" id="UP000606274"/>
    </source>
</evidence>
<evidence type="ECO:0000256" key="9">
    <source>
        <dbReference type="ARBA" id="ARBA00048679"/>
    </source>
</evidence>
<comment type="similarity">
    <text evidence="1">Belongs to the protein kinase superfamily. NEK Ser/Thr protein kinase family. NIMA subfamily.</text>
</comment>
<dbReference type="PROSITE" id="PS50011">
    <property type="entry name" value="PROTEIN_KINASE_DOM"/>
    <property type="match status" value="1"/>
</dbReference>
<feature type="compositionally biased region" description="Basic and acidic residues" evidence="10">
    <location>
        <begin position="344"/>
        <end position="355"/>
    </location>
</feature>
<dbReference type="OrthoDB" id="248923at2759"/>
<gene>
    <name evidence="12" type="ORF">HF521_018658</name>
</gene>
<dbReference type="AlphaFoldDB" id="A0A8T0BPZ9"/>
<dbReference type="PANTHER" id="PTHR44899">
    <property type="entry name" value="CAMK FAMILY PROTEIN KINASE"/>
    <property type="match status" value="1"/>
</dbReference>
<evidence type="ECO:0000256" key="1">
    <source>
        <dbReference type="ARBA" id="ARBA00010886"/>
    </source>
</evidence>
<organism evidence="12 13">
    <name type="scientific">Silurus meridionalis</name>
    <name type="common">Southern catfish</name>
    <name type="synonym">Silurus soldatovi meridionalis</name>
    <dbReference type="NCBI Taxonomy" id="175797"/>
    <lineage>
        <taxon>Eukaryota</taxon>
        <taxon>Metazoa</taxon>
        <taxon>Chordata</taxon>
        <taxon>Craniata</taxon>
        <taxon>Vertebrata</taxon>
        <taxon>Euteleostomi</taxon>
        <taxon>Actinopterygii</taxon>
        <taxon>Neopterygii</taxon>
        <taxon>Teleostei</taxon>
        <taxon>Ostariophysi</taxon>
        <taxon>Siluriformes</taxon>
        <taxon>Siluridae</taxon>
        <taxon>Silurus</taxon>
    </lineage>
</organism>
<name>A0A8T0BPZ9_SILME</name>
<dbReference type="InterPro" id="IPR011009">
    <property type="entry name" value="Kinase-like_dom_sf"/>
</dbReference>
<evidence type="ECO:0000256" key="6">
    <source>
        <dbReference type="ARBA" id="ARBA00022777"/>
    </source>
</evidence>
<evidence type="ECO:0000256" key="2">
    <source>
        <dbReference type="ARBA" id="ARBA00012513"/>
    </source>
</evidence>
<dbReference type="PROSITE" id="PS00108">
    <property type="entry name" value="PROTEIN_KINASE_ST"/>
    <property type="match status" value="1"/>
</dbReference>
<evidence type="ECO:0000256" key="8">
    <source>
        <dbReference type="ARBA" id="ARBA00047899"/>
    </source>
</evidence>
<dbReference type="Proteomes" id="UP000606274">
    <property type="component" value="Unassembled WGS sequence"/>
</dbReference>
<dbReference type="GO" id="GO:0004674">
    <property type="term" value="F:protein serine/threonine kinase activity"/>
    <property type="evidence" value="ECO:0007669"/>
    <property type="project" value="UniProtKB-KW"/>
</dbReference>
<sequence length="481" mass="54663">MEAYERIHELGRGGAAVVLLMRHKETNKLCAVKKIRVDRSSNIKSRHNELQEAEILRKLKHPHIVTWSDTFHDPLKKHLYIAMEFCAGGTLDAQIQSRKEEDYFSEPMVMKWFVQIVMAVSYIHSVRILHRDIKPSNVLLTQKGVIKLGDFGISKIIINTLDMASSLVGTPSYLSPELCQDIPYSTKSDIWALGCLLYELCALKPAFTANNILSLFCKITKGKYSQVPASYSNNLHTLTEKMLCLLPENRPSSTSILAMPYVQEHLELLYLQQEAELSKGNDDPVPSLNEEGMLTWNSTVHFDVDDLIESENMEENYNAHMNKSIDDDMTYSGTKSEYSEDFDERDKMLSDEDISKSSSSSSSLENGRVTEELHAIPPEDLDDTEYSDDFEDDEESGEDSSALQTLSGDDSLDSISLSVTVRTLRQKYIDDVGPLLYEKISEHFVNDMKLEDHHLQFKHIVGSDHLETCYLMFNTEQESTC</sequence>
<accession>A0A8T0BPZ9</accession>
<feature type="region of interest" description="Disordered" evidence="10">
    <location>
        <begin position="324"/>
        <end position="408"/>
    </location>
</feature>
<dbReference type="EC" id="2.7.11.1" evidence="2"/>
<comment type="catalytic activity">
    <reaction evidence="8">
        <text>L-threonyl-[protein] + ATP = O-phospho-L-threonyl-[protein] + ADP + H(+)</text>
        <dbReference type="Rhea" id="RHEA:46608"/>
        <dbReference type="Rhea" id="RHEA-COMP:11060"/>
        <dbReference type="Rhea" id="RHEA-COMP:11605"/>
        <dbReference type="ChEBI" id="CHEBI:15378"/>
        <dbReference type="ChEBI" id="CHEBI:30013"/>
        <dbReference type="ChEBI" id="CHEBI:30616"/>
        <dbReference type="ChEBI" id="CHEBI:61977"/>
        <dbReference type="ChEBI" id="CHEBI:456216"/>
        <dbReference type="EC" id="2.7.11.1"/>
    </reaction>
</comment>
<reference evidence="12" key="1">
    <citation type="submission" date="2020-08" db="EMBL/GenBank/DDBJ databases">
        <title>Chromosome-level assembly of Southern catfish (Silurus meridionalis) provides insights into visual adaptation to the nocturnal and benthic lifestyles.</title>
        <authorList>
            <person name="Zhang Y."/>
            <person name="Wang D."/>
            <person name="Peng Z."/>
        </authorList>
    </citation>
    <scope>NUCLEOTIDE SEQUENCE</scope>
    <source>
        <strain evidence="12">SWU-2019-XX</strain>
        <tissue evidence="12">Muscle</tissue>
    </source>
</reference>
<evidence type="ECO:0000259" key="11">
    <source>
        <dbReference type="PROSITE" id="PS50011"/>
    </source>
</evidence>
<protein>
    <recommendedName>
        <fullName evidence="2">non-specific serine/threonine protein kinase</fullName>
        <ecNumber evidence="2">2.7.11.1</ecNumber>
    </recommendedName>
</protein>
<comment type="caution">
    <text evidence="12">The sequence shown here is derived from an EMBL/GenBank/DDBJ whole genome shotgun (WGS) entry which is preliminary data.</text>
</comment>
<evidence type="ECO:0000256" key="5">
    <source>
        <dbReference type="ARBA" id="ARBA00022741"/>
    </source>
</evidence>
<feature type="compositionally biased region" description="Acidic residues" evidence="10">
    <location>
        <begin position="379"/>
        <end position="398"/>
    </location>
</feature>
<evidence type="ECO:0000256" key="7">
    <source>
        <dbReference type="ARBA" id="ARBA00022840"/>
    </source>
</evidence>
<dbReference type="SMART" id="SM00220">
    <property type="entry name" value="S_TKc"/>
    <property type="match status" value="1"/>
</dbReference>
<evidence type="ECO:0000256" key="4">
    <source>
        <dbReference type="ARBA" id="ARBA00022679"/>
    </source>
</evidence>
<dbReference type="FunFam" id="1.10.510.10:FF:000571">
    <property type="entry name" value="Maternal embryonic leucine zipper kinase"/>
    <property type="match status" value="1"/>
</dbReference>
<evidence type="ECO:0000256" key="10">
    <source>
        <dbReference type="SAM" id="MobiDB-lite"/>
    </source>
</evidence>
<dbReference type="GO" id="GO:0005524">
    <property type="term" value="F:ATP binding"/>
    <property type="evidence" value="ECO:0007669"/>
    <property type="project" value="UniProtKB-KW"/>
</dbReference>
<comment type="catalytic activity">
    <reaction evidence="9">
        <text>L-seryl-[protein] + ATP = O-phospho-L-seryl-[protein] + ADP + H(+)</text>
        <dbReference type="Rhea" id="RHEA:17989"/>
        <dbReference type="Rhea" id="RHEA-COMP:9863"/>
        <dbReference type="Rhea" id="RHEA-COMP:11604"/>
        <dbReference type="ChEBI" id="CHEBI:15378"/>
        <dbReference type="ChEBI" id="CHEBI:29999"/>
        <dbReference type="ChEBI" id="CHEBI:30616"/>
        <dbReference type="ChEBI" id="CHEBI:83421"/>
        <dbReference type="ChEBI" id="CHEBI:456216"/>
        <dbReference type="EC" id="2.7.11.1"/>
    </reaction>
</comment>